<dbReference type="GO" id="GO:0016491">
    <property type="term" value="F:oxidoreductase activity"/>
    <property type="evidence" value="ECO:0007669"/>
    <property type="project" value="UniProtKB-KW"/>
</dbReference>
<dbReference type="SUPFAM" id="SSF55347">
    <property type="entry name" value="Glyceraldehyde-3-phosphate dehydrogenase-like, C-terminal domain"/>
    <property type="match status" value="1"/>
</dbReference>
<dbReference type="Gene3D" id="3.30.360.10">
    <property type="entry name" value="Dihydrodipicolinate Reductase, domain 2"/>
    <property type="match status" value="1"/>
</dbReference>
<keyword evidence="6" id="KW-1185">Reference proteome</keyword>
<dbReference type="Proteomes" id="UP000434241">
    <property type="component" value="Unassembled WGS sequence"/>
</dbReference>
<dbReference type="Gene3D" id="3.40.50.720">
    <property type="entry name" value="NAD(P)-binding Rossmann-like Domain"/>
    <property type="match status" value="1"/>
</dbReference>
<protein>
    <submittedName>
        <fullName evidence="5">Gfo/Idh/MocA family oxidoreductase</fullName>
    </submittedName>
</protein>
<name>A0A6N7V2H1_9FIRM</name>
<sequence>MVQIGVYGLGGISRRVIQGVLFSRNANLYAVCSSSIEKADAFKEEYGAEKAYDNYEKMLKDTNIDMIYICTPNYLHAKHIQLALANHKHVVCEKPMCVSSEELHACFDYAHQQNCFLMEAHKTVFTPLNQKLFEMISNEEIGEIKSIDAQYATKLTETISDWHFNQPGSGCMFDIGVYPICYANRMANSSILKVSRFQDEALIEYENGCVAHIATSWDVDMENTAHIYGTKGSVTCKNFWKNTELVMNDKKIVVEQKSDFTGEIEHACTCIESGLIESPIMSRNASLEILKVIGV</sequence>
<evidence type="ECO:0000259" key="3">
    <source>
        <dbReference type="Pfam" id="PF01408"/>
    </source>
</evidence>
<dbReference type="InterPro" id="IPR055170">
    <property type="entry name" value="GFO_IDH_MocA-like_dom"/>
</dbReference>
<reference evidence="5 6" key="1">
    <citation type="submission" date="2019-08" db="EMBL/GenBank/DDBJ databases">
        <title>In-depth cultivation of the pig gut microbiome towards novel bacterial diversity and tailored functional studies.</title>
        <authorList>
            <person name="Wylensek D."/>
            <person name="Hitch T.C.A."/>
            <person name="Clavel T."/>
        </authorList>
    </citation>
    <scope>NUCLEOTIDE SEQUENCE [LARGE SCALE GENOMIC DNA]</scope>
    <source>
        <strain evidence="5 6">LKV-472-APC-3</strain>
    </source>
</reference>
<dbReference type="InterPro" id="IPR050984">
    <property type="entry name" value="Gfo/Idh/MocA_domain"/>
</dbReference>
<evidence type="ECO:0000259" key="4">
    <source>
        <dbReference type="Pfam" id="PF22725"/>
    </source>
</evidence>
<organism evidence="5 6">
    <name type="scientific">Holdemanella porci</name>
    <dbReference type="NCBI Taxonomy" id="2652276"/>
    <lineage>
        <taxon>Bacteria</taxon>
        <taxon>Bacillati</taxon>
        <taxon>Bacillota</taxon>
        <taxon>Erysipelotrichia</taxon>
        <taxon>Erysipelotrichales</taxon>
        <taxon>Erysipelotrichaceae</taxon>
        <taxon>Holdemanella</taxon>
    </lineage>
</organism>
<proteinExistence type="inferred from homology"/>
<keyword evidence="2" id="KW-0560">Oxidoreductase</keyword>
<dbReference type="RefSeq" id="WP_154556172.1">
    <property type="nucleotide sequence ID" value="NZ_JAQCYS010000031.1"/>
</dbReference>
<evidence type="ECO:0000313" key="5">
    <source>
        <dbReference type="EMBL" id="MSS56585.1"/>
    </source>
</evidence>
<dbReference type="GO" id="GO:0000166">
    <property type="term" value="F:nucleotide binding"/>
    <property type="evidence" value="ECO:0007669"/>
    <property type="project" value="InterPro"/>
</dbReference>
<dbReference type="Pfam" id="PF01408">
    <property type="entry name" value="GFO_IDH_MocA"/>
    <property type="match status" value="1"/>
</dbReference>
<dbReference type="Pfam" id="PF22725">
    <property type="entry name" value="GFO_IDH_MocA_C3"/>
    <property type="match status" value="1"/>
</dbReference>
<dbReference type="InterPro" id="IPR000683">
    <property type="entry name" value="Gfo/Idh/MocA-like_OxRdtase_N"/>
</dbReference>
<dbReference type="EMBL" id="VUMR01000032">
    <property type="protein sequence ID" value="MSS56585.1"/>
    <property type="molecule type" value="Genomic_DNA"/>
</dbReference>
<dbReference type="GeneID" id="93158977"/>
<comment type="similarity">
    <text evidence="1">Belongs to the Gfo/Idh/MocA family.</text>
</comment>
<comment type="caution">
    <text evidence="5">The sequence shown here is derived from an EMBL/GenBank/DDBJ whole genome shotgun (WGS) entry which is preliminary data.</text>
</comment>
<evidence type="ECO:0000256" key="2">
    <source>
        <dbReference type="ARBA" id="ARBA00023002"/>
    </source>
</evidence>
<dbReference type="AlphaFoldDB" id="A0A6N7V2H1"/>
<dbReference type="PANTHER" id="PTHR22604:SF105">
    <property type="entry name" value="TRANS-1,2-DIHYDROBENZENE-1,2-DIOL DEHYDROGENASE"/>
    <property type="match status" value="1"/>
</dbReference>
<evidence type="ECO:0000256" key="1">
    <source>
        <dbReference type="ARBA" id="ARBA00010928"/>
    </source>
</evidence>
<feature type="domain" description="Gfo/Idh/MocA-like oxidoreductase N-terminal" evidence="3">
    <location>
        <begin position="3"/>
        <end position="121"/>
    </location>
</feature>
<feature type="domain" description="GFO/IDH/MocA-like oxidoreductase" evidence="4">
    <location>
        <begin position="130"/>
        <end position="234"/>
    </location>
</feature>
<evidence type="ECO:0000313" key="6">
    <source>
        <dbReference type="Proteomes" id="UP000434241"/>
    </source>
</evidence>
<dbReference type="InterPro" id="IPR036291">
    <property type="entry name" value="NAD(P)-bd_dom_sf"/>
</dbReference>
<dbReference type="SUPFAM" id="SSF51735">
    <property type="entry name" value="NAD(P)-binding Rossmann-fold domains"/>
    <property type="match status" value="1"/>
</dbReference>
<gene>
    <name evidence="5" type="ORF">FYJ55_06695</name>
</gene>
<dbReference type="PANTHER" id="PTHR22604">
    <property type="entry name" value="OXIDOREDUCTASES"/>
    <property type="match status" value="1"/>
</dbReference>
<accession>A0A6N7V2H1</accession>